<reference evidence="1 2" key="1">
    <citation type="journal article" date="2014" name="Genome Announc.">
        <title>Draft genome sequence of Sclerotinia borealis, a psychrophilic plant pathogenic fungus.</title>
        <authorList>
            <person name="Mardanov A.V."/>
            <person name="Beletsky A.V."/>
            <person name="Kadnikov V.V."/>
            <person name="Ignatov A.N."/>
            <person name="Ravin N.V."/>
        </authorList>
    </citation>
    <scope>NUCLEOTIDE SEQUENCE [LARGE SCALE GENOMIC DNA]</scope>
    <source>
        <strain evidence="2">F-4157</strain>
    </source>
</reference>
<accession>W9C286</accession>
<keyword evidence="2" id="KW-1185">Reference proteome</keyword>
<proteinExistence type="predicted"/>
<dbReference type="AlphaFoldDB" id="W9C286"/>
<comment type="caution">
    <text evidence="1">The sequence shown here is derived from an EMBL/GenBank/DDBJ whole genome shotgun (WGS) entry which is preliminary data.</text>
</comment>
<dbReference type="HOGENOM" id="CLU_127245_0_0_1"/>
<dbReference type="OrthoDB" id="3481632at2759"/>
<organism evidence="1 2">
    <name type="scientific">Sclerotinia borealis (strain F-4128)</name>
    <dbReference type="NCBI Taxonomy" id="1432307"/>
    <lineage>
        <taxon>Eukaryota</taxon>
        <taxon>Fungi</taxon>
        <taxon>Dikarya</taxon>
        <taxon>Ascomycota</taxon>
        <taxon>Pezizomycotina</taxon>
        <taxon>Leotiomycetes</taxon>
        <taxon>Helotiales</taxon>
        <taxon>Sclerotiniaceae</taxon>
        <taxon>Sclerotinia</taxon>
    </lineage>
</organism>
<gene>
    <name evidence="1" type="ORF">SBOR_9817</name>
</gene>
<evidence type="ECO:0000313" key="1">
    <source>
        <dbReference type="EMBL" id="ESZ89793.1"/>
    </source>
</evidence>
<evidence type="ECO:0000313" key="2">
    <source>
        <dbReference type="Proteomes" id="UP000019487"/>
    </source>
</evidence>
<sequence length="139" mass="15664">MGNKNRRVPQAAAIELIPKEPSEIANHPGMVLTGNILTITIDYCNVNTEQENSQFMTTLLAILPNYAPYTKIIQLSIHADISHNQNHNIHITHVQDMKSIVNELNKFGKLVQVRVRTLLDYHNFSQMKLAAAMYGLNKG</sequence>
<name>W9C286_SCLBF</name>
<dbReference type="EMBL" id="AYSA01000777">
    <property type="protein sequence ID" value="ESZ89793.1"/>
    <property type="molecule type" value="Genomic_DNA"/>
</dbReference>
<protein>
    <submittedName>
        <fullName evidence="1">Uncharacterized protein</fullName>
    </submittedName>
</protein>
<dbReference type="Proteomes" id="UP000019487">
    <property type="component" value="Unassembled WGS sequence"/>
</dbReference>